<name>A0A6C0D1Q3_9ZZZZ</name>
<protein>
    <submittedName>
        <fullName evidence="1">Uncharacterized protein</fullName>
    </submittedName>
</protein>
<dbReference type="AlphaFoldDB" id="A0A6C0D1Q3"/>
<proteinExistence type="predicted"/>
<sequence>MSGLHGLLEGFIEKMTKESPYKPDPLKRQPSLLEETSELIEEDKRITILVNCHGKEMIDQPLLDLDVKVRVFSQAGKLGVCSCVVRKDINDFSNILKENFDDVLHEEYENSTYKMLKDILSSQIKNYGILVDGHLRNLASKMREEIKEDSASASHSKEKLLSIQKIRKDMLDTKKAQASIRCEKHIRTYVPVVEKAYDFSENYSASETDPEHRICVIHHDPLTKSSMKKYKDKLSELNSHIHNLDFTSPNDVKRLFGERVAKQFSEGIIHLNEILMLLKSLGFNIINIVDYSCRTVEGDERRIDEIEEMERSVPIAKNYG</sequence>
<reference evidence="1" key="1">
    <citation type="journal article" date="2020" name="Nature">
        <title>Giant virus diversity and host interactions through global metagenomics.</title>
        <authorList>
            <person name="Schulz F."/>
            <person name="Roux S."/>
            <person name="Paez-Espino D."/>
            <person name="Jungbluth S."/>
            <person name="Walsh D.A."/>
            <person name="Denef V.J."/>
            <person name="McMahon K.D."/>
            <person name="Konstantinidis K.T."/>
            <person name="Eloe-Fadrosh E.A."/>
            <person name="Kyrpides N.C."/>
            <person name="Woyke T."/>
        </authorList>
    </citation>
    <scope>NUCLEOTIDE SEQUENCE</scope>
    <source>
        <strain evidence="1">GVMAG-M-3300023174-111</strain>
    </source>
</reference>
<evidence type="ECO:0000313" key="1">
    <source>
        <dbReference type="EMBL" id="QHT10976.1"/>
    </source>
</evidence>
<dbReference type="EMBL" id="MN739530">
    <property type="protein sequence ID" value="QHT10976.1"/>
    <property type="molecule type" value="Genomic_DNA"/>
</dbReference>
<accession>A0A6C0D1Q3</accession>
<organism evidence="1">
    <name type="scientific">viral metagenome</name>
    <dbReference type="NCBI Taxonomy" id="1070528"/>
    <lineage>
        <taxon>unclassified sequences</taxon>
        <taxon>metagenomes</taxon>
        <taxon>organismal metagenomes</taxon>
    </lineage>
</organism>